<keyword evidence="8" id="KW-1185">Reference proteome</keyword>
<keyword evidence="2 4" id="KW-0689">Ribosomal protein</keyword>
<dbReference type="PANTHER" id="PTHR45987">
    <property type="entry name" value="39S RIBOSOMAL PROTEIN L12"/>
    <property type="match status" value="1"/>
</dbReference>
<dbReference type="SUPFAM" id="SSF48300">
    <property type="entry name" value="Ribosomal protein L7/12, oligomerisation (N-terminal) domain"/>
    <property type="match status" value="1"/>
</dbReference>
<evidence type="ECO:0000259" key="6">
    <source>
        <dbReference type="Pfam" id="PF16320"/>
    </source>
</evidence>
<dbReference type="PANTHER" id="PTHR45987:SF4">
    <property type="entry name" value="LARGE RIBOSOMAL SUBUNIT PROTEIN BL12M"/>
    <property type="match status" value="1"/>
</dbReference>
<dbReference type="NCBIfam" id="TIGR00855">
    <property type="entry name" value="L12"/>
    <property type="match status" value="1"/>
</dbReference>
<feature type="domain" description="Large ribosomal subunit protein bL12 C-terminal" evidence="5">
    <location>
        <begin position="56"/>
        <end position="122"/>
    </location>
</feature>
<dbReference type="InterPro" id="IPR013823">
    <property type="entry name" value="Ribosomal_bL12_C"/>
</dbReference>
<dbReference type="Pfam" id="PF16320">
    <property type="entry name" value="Ribosomal_L12_N"/>
    <property type="match status" value="1"/>
</dbReference>
<feature type="domain" description="Large ribosomal subunit protein bL12 oligomerization" evidence="6">
    <location>
        <begin position="4"/>
        <end position="50"/>
    </location>
</feature>
<dbReference type="InterPro" id="IPR014719">
    <property type="entry name" value="Ribosomal_bL12_C/ClpS-like"/>
</dbReference>
<organism evidence="7 8">
    <name type="scientific">Paraferrimonas sedimenticola</name>
    <dbReference type="NCBI Taxonomy" id="375674"/>
    <lineage>
        <taxon>Bacteria</taxon>
        <taxon>Pseudomonadati</taxon>
        <taxon>Pseudomonadota</taxon>
        <taxon>Gammaproteobacteria</taxon>
        <taxon>Alteromonadales</taxon>
        <taxon>Ferrimonadaceae</taxon>
        <taxon>Paraferrimonas</taxon>
    </lineage>
</organism>
<dbReference type="GO" id="GO:0003735">
    <property type="term" value="F:structural constituent of ribosome"/>
    <property type="evidence" value="ECO:0007669"/>
    <property type="project" value="InterPro"/>
</dbReference>
<dbReference type="AlphaFoldDB" id="A0AA37VZS3"/>
<comment type="function">
    <text evidence="4">Forms part of the ribosomal stalk which helps the ribosome interact with GTP-bound translation factors. Is thus essential for accurate translation.</text>
</comment>
<dbReference type="Gene3D" id="3.30.1390.10">
    <property type="match status" value="1"/>
</dbReference>
<dbReference type="GO" id="GO:0022625">
    <property type="term" value="C:cytosolic large ribosomal subunit"/>
    <property type="evidence" value="ECO:0007669"/>
    <property type="project" value="TreeGrafter"/>
</dbReference>
<dbReference type="Proteomes" id="UP001161422">
    <property type="component" value="Unassembled WGS sequence"/>
</dbReference>
<sequence length="122" mass="12360">MSITNEQILDAVAEMSVMQVVELIEAMEEKFGVSAAAAVVAGGAGEAAAAEEKTEFDVILAAAGGNKVAAIKAVRGATGLGLKEAKGMVESAPVAVKEGISKEEAEELKKTLEEAGASVEIK</sequence>
<comment type="similarity">
    <text evidence="1 4">Belongs to the bacterial ribosomal protein bL12 family.</text>
</comment>
<evidence type="ECO:0000256" key="3">
    <source>
        <dbReference type="ARBA" id="ARBA00023274"/>
    </source>
</evidence>
<reference evidence="7" key="2">
    <citation type="submission" date="2023-01" db="EMBL/GenBank/DDBJ databases">
        <title>Draft genome sequence of Paraferrimonas sedimenticola strain NBRC 101628.</title>
        <authorList>
            <person name="Sun Q."/>
            <person name="Mori K."/>
        </authorList>
    </citation>
    <scope>NUCLEOTIDE SEQUENCE</scope>
    <source>
        <strain evidence="7">NBRC 101628</strain>
    </source>
</reference>
<gene>
    <name evidence="4 7" type="primary">rplL</name>
    <name evidence="7" type="ORF">GCM10007895_30580</name>
</gene>
<evidence type="ECO:0000313" key="7">
    <source>
        <dbReference type="EMBL" id="GLP97751.1"/>
    </source>
</evidence>
<evidence type="ECO:0000256" key="4">
    <source>
        <dbReference type="HAMAP-Rule" id="MF_00368"/>
    </source>
</evidence>
<evidence type="ECO:0000256" key="1">
    <source>
        <dbReference type="ARBA" id="ARBA00007197"/>
    </source>
</evidence>
<reference evidence="7" key="1">
    <citation type="journal article" date="2014" name="Int. J. Syst. Evol. Microbiol.">
        <title>Complete genome sequence of Corynebacterium casei LMG S-19264T (=DSM 44701T), isolated from a smear-ripened cheese.</title>
        <authorList>
            <consortium name="US DOE Joint Genome Institute (JGI-PGF)"/>
            <person name="Walter F."/>
            <person name="Albersmeier A."/>
            <person name="Kalinowski J."/>
            <person name="Ruckert C."/>
        </authorList>
    </citation>
    <scope>NUCLEOTIDE SEQUENCE</scope>
    <source>
        <strain evidence="7">NBRC 101628</strain>
    </source>
</reference>
<dbReference type="RefSeq" id="WP_095507249.1">
    <property type="nucleotide sequence ID" value="NZ_BSNC01000010.1"/>
</dbReference>
<dbReference type="HAMAP" id="MF_00368">
    <property type="entry name" value="Ribosomal_bL12"/>
    <property type="match status" value="1"/>
</dbReference>
<dbReference type="FunFam" id="3.30.1390.10:FF:000001">
    <property type="entry name" value="50S ribosomal protein L7/L12"/>
    <property type="match status" value="1"/>
</dbReference>
<comment type="subunit">
    <text evidence="4">Homodimer. Part of the ribosomal stalk of the 50S ribosomal subunit. Forms a multimeric L10(L12)X complex, where L10 forms an elongated spine to which 2 to 4 L12 dimers bind in a sequential fashion. Binds GTP-bound translation factors.</text>
</comment>
<dbReference type="FunFam" id="1.20.5.710:FF:000001">
    <property type="entry name" value="50S ribosomal protein L7/L12"/>
    <property type="match status" value="1"/>
</dbReference>
<keyword evidence="3 4" id="KW-0687">Ribonucleoprotein</keyword>
<dbReference type="EMBL" id="BSNC01000010">
    <property type="protein sequence ID" value="GLP97751.1"/>
    <property type="molecule type" value="Genomic_DNA"/>
</dbReference>
<dbReference type="Gene3D" id="1.20.5.710">
    <property type="entry name" value="Single helix bin"/>
    <property type="match status" value="1"/>
</dbReference>
<proteinExistence type="inferred from homology"/>
<dbReference type="GO" id="GO:0003729">
    <property type="term" value="F:mRNA binding"/>
    <property type="evidence" value="ECO:0007669"/>
    <property type="project" value="TreeGrafter"/>
</dbReference>
<dbReference type="SUPFAM" id="SSF54736">
    <property type="entry name" value="ClpS-like"/>
    <property type="match status" value="1"/>
</dbReference>
<dbReference type="CDD" id="cd00387">
    <property type="entry name" value="Ribosomal_L7_L12"/>
    <property type="match status" value="1"/>
</dbReference>
<name>A0AA37VZS3_9GAMM</name>
<comment type="caution">
    <text evidence="7">The sequence shown here is derived from an EMBL/GenBank/DDBJ whole genome shotgun (WGS) entry which is preliminary data.</text>
</comment>
<protein>
    <recommendedName>
        <fullName evidence="4">Large ribosomal subunit protein bL12</fullName>
    </recommendedName>
</protein>
<dbReference type="InterPro" id="IPR036235">
    <property type="entry name" value="Ribosomal_bL12_oligo_N_sf"/>
</dbReference>
<dbReference type="InterPro" id="IPR000206">
    <property type="entry name" value="Ribosomal_bL12"/>
</dbReference>
<accession>A0AA37VZS3</accession>
<evidence type="ECO:0000256" key="2">
    <source>
        <dbReference type="ARBA" id="ARBA00022980"/>
    </source>
</evidence>
<dbReference type="GO" id="GO:0006412">
    <property type="term" value="P:translation"/>
    <property type="evidence" value="ECO:0007669"/>
    <property type="project" value="UniProtKB-UniRule"/>
</dbReference>
<evidence type="ECO:0000313" key="8">
    <source>
        <dbReference type="Proteomes" id="UP001161422"/>
    </source>
</evidence>
<evidence type="ECO:0000259" key="5">
    <source>
        <dbReference type="Pfam" id="PF00542"/>
    </source>
</evidence>
<dbReference type="InterPro" id="IPR008932">
    <property type="entry name" value="Ribosomal_bL12_oligo"/>
</dbReference>
<dbReference type="Pfam" id="PF00542">
    <property type="entry name" value="Ribosomal_L12"/>
    <property type="match status" value="1"/>
</dbReference>